<gene>
    <name evidence="2" type="ORF">AKJ09_04496</name>
</gene>
<sequence length="388" mass="39724">MKRFILGPALGTAAIATVFACSHRTIEFERPSEDVSAPPSFSSGDASTDDATNALISYCPSTKCTNHTATCPGSQFRCDVDLMIDVNNCGACGVSCNTGNGTIGTPQCSNGKCVFTCQGKQLDCNANIEDGCEVTLGTKDNCSACGDVCTDPAKPCLPAADGSPSFQCGCPAGKTLCNRYCYDLSADDANCSSCGHACDPTGGGAPSIPNAYYGCGAGQCGHVKCKPDYTDCNNDLADGCETRTTTMQNCGGCGIACEPGQVCAQFEQQWKCLCPPGQTFCDGACVDLLSDKANCGACGVSCRIGVDQNRLSETSNGIGVCLYGSCAFVCADGHGDCNNDPSDNCETNLRSDPSNCGGCGVQCAKDQACIGGRCAVEPCPPQTGTGPQ</sequence>
<keyword evidence="3" id="KW-1185">Reference proteome</keyword>
<proteinExistence type="predicted"/>
<dbReference type="STRING" id="1391654.AKJ09_04496"/>
<keyword evidence="1" id="KW-0732">Signal</keyword>
<accession>A0A0K1PWD9</accession>
<feature type="signal peptide" evidence="1">
    <location>
        <begin position="1"/>
        <end position="20"/>
    </location>
</feature>
<dbReference type="KEGG" id="llu:AKJ09_04496"/>
<evidence type="ECO:0000313" key="2">
    <source>
        <dbReference type="EMBL" id="AKU97832.1"/>
    </source>
</evidence>
<dbReference type="EMBL" id="CP012333">
    <property type="protein sequence ID" value="AKU97832.1"/>
    <property type="molecule type" value="Genomic_DNA"/>
</dbReference>
<dbReference type="PROSITE" id="PS51257">
    <property type="entry name" value="PROKAR_LIPOPROTEIN"/>
    <property type="match status" value="1"/>
</dbReference>
<name>A0A0K1PWD9_9BACT</name>
<protein>
    <submittedName>
        <fullName evidence="2">Tryptophan synthase alpha chain</fullName>
    </submittedName>
</protein>
<dbReference type="Proteomes" id="UP000064967">
    <property type="component" value="Chromosome"/>
</dbReference>
<evidence type="ECO:0000313" key="3">
    <source>
        <dbReference type="Proteomes" id="UP000064967"/>
    </source>
</evidence>
<reference evidence="2 3" key="1">
    <citation type="submission" date="2015-08" db="EMBL/GenBank/DDBJ databases">
        <authorList>
            <person name="Babu N.S."/>
            <person name="Beckwith C.J."/>
            <person name="Beseler K.G."/>
            <person name="Brison A."/>
            <person name="Carone J.V."/>
            <person name="Caskin T.P."/>
            <person name="Diamond M."/>
            <person name="Durham M.E."/>
            <person name="Foxe J.M."/>
            <person name="Go M."/>
            <person name="Henderson B.A."/>
            <person name="Jones I.B."/>
            <person name="McGettigan J.A."/>
            <person name="Micheletti S.J."/>
            <person name="Nasrallah M.E."/>
            <person name="Ortiz D."/>
            <person name="Piller C.R."/>
            <person name="Privatt S.R."/>
            <person name="Schneider S.L."/>
            <person name="Sharp S."/>
            <person name="Smith T.C."/>
            <person name="Stanton J.D."/>
            <person name="Ullery H.E."/>
            <person name="Wilson R.J."/>
            <person name="Serrano M.G."/>
            <person name="Buck G."/>
            <person name="Lee V."/>
            <person name="Wang Y."/>
            <person name="Carvalho R."/>
            <person name="Voegtly L."/>
            <person name="Shi R."/>
            <person name="Duckworth R."/>
            <person name="Johnson A."/>
            <person name="Loviza R."/>
            <person name="Walstead R."/>
            <person name="Shah Z."/>
            <person name="Kiflezghi M."/>
            <person name="Wade K."/>
            <person name="Ball S.L."/>
            <person name="Bradley K.W."/>
            <person name="Asai D.J."/>
            <person name="Bowman C.A."/>
            <person name="Russell D.A."/>
            <person name="Pope W.H."/>
            <person name="Jacobs-Sera D."/>
            <person name="Hendrix R.W."/>
            <person name="Hatfull G.F."/>
        </authorList>
    </citation>
    <scope>NUCLEOTIDE SEQUENCE [LARGE SCALE GENOMIC DNA]</scope>
    <source>
        <strain evidence="2 3">DSM 27648</strain>
    </source>
</reference>
<organism evidence="2 3">
    <name type="scientific">Labilithrix luteola</name>
    <dbReference type="NCBI Taxonomy" id="1391654"/>
    <lineage>
        <taxon>Bacteria</taxon>
        <taxon>Pseudomonadati</taxon>
        <taxon>Myxococcota</taxon>
        <taxon>Polyangia</taxon>
        <taxon>Polyangiales</taxon>
        <taxon>Labilitrichaceae</taxon>
        <taxon>Labilithrix</taxon>
    </lineage>
</organism>
<dbReference type="AlphaFoldDB" id="A0A0K1PWD9"/>
<evidence type="ECO:0000256" key="1">
    <source>
        <dbReference type="SAM" id="SignalP"/>
    </source>
</evidence>
<feature type="chain" id="PRO_5005466401" evidence="1">
    <location>
        <begin position="21"/>
        <end position="388"/>
    </location>
</feature>